<dbReference type="PIRSF" id="PIRSF000390">
    <property type="entry name" value="PLP_StrS"/>
    <property type="match status" value="1"/>
</dbReference>
<dbReference type="CDD" id="cd00616">
    <property type="entry name" value="AHBA_syn"/>
    <property type="match status" value="1"/>
</dbReference>
<sequence length="403" mass="43177">MTTLGAANVDSVLEAIQQVVGPSSKEHPISLHEPDFTGTQAWAYVKECLDSGWVSTAGSWVSRFEEELCTFTGASHAVVVSNGTVALRLALHLVGVGYSDEVLLPPLSFVATANAVAHLGAFPHFVDVAPNALGMCPISLAARLETIAERREDILVNRETGRRIAAVLPVHVFGHPAEVDQLLAVSDSWGLPLVEDAAEALASWRGSTHCGLFGAVGTLSFNGNKLITTGGGGALLTNDADLAKRARHLSTTAKQPHPWAFDHDAIGWNDRLPNLNAALGVAQLEDLDRRLDAKRQLAQRYADAFADLEGVELVAEPTDCISNHWLVSLRFTAEDPRAVQAERLQLLERAHSVGLLLRPIWTPLHQLPIYEACPAGSLVVSENLAPRLVNLPSSPQLLDGCAA</sequence>
<dbReference type="InterPro" id="IPR015424">
    <property type="entry name" value="PyrdxlP-dep_Trfase"/>
</dbReference>
<accession>Q7U913</accession>
<dbReference type="Pfam" id="PF01041">
    <property type="entry name" value="DegT_DnrJ_EryC1"/>
    <property type="match status" value="1"/>
</dbReference>
<name>Q7U913_PARMW</name>
<dbReference type="EMBL" id="BX569690">
    <property type="protein sequence ID" value="CAE06961.1"/>
    <property type="molecule type" value="Genomic_DNA"/>
</dbReference>
<dbReference type="InterPro" id="IPR015422">
    <property type="entry name" value="PyrdxlP-dep_Trfase_small"/>
</dbReference>
<dbReference type="Gene3D" id="3.40.640.10">
    <property type="entry name" value="Type I PLP-dependent aspartate aminotransferase-like (Major domain)"/>
    <property type="match status" value="1"/>
</dbReference>
<dbReference type="SUPFAM" id="SSF53383">
    <property type="entry name" value="PLP-dependent transferases"/>
    <property type="match status" value="1"/>
</dbReference>
<dbReference type="InterPro" id="IPR015421">
    <property type="entry name" value="PyrdxlP-dep_Trfase_major"/>
</dbReference>
<dbReference type="HOGENOM" id="CLU_033332_2_1_3"/>
<dbReference type="AlphaFoldDB" id="Q7U913"/>
<dbReference type="NCBIfam" id="TIGR04181">
    <property type="entry name" value="NHT_00031"/>
    <property type="match status" value="1"/>
</dbReference>
<dbReference type="PANTHER" id="PTHR30244">
    <property type="entry name" value="TRANSAMINASE"/>
    <property type="match status" value="1"/>
</dbReference>
<dbReference type="Gene3D" id="3.90.1150.10">
    <property type="entry name" value="Aspartate Aminotransferase, domain 1"/>
    <property type="match status" value="1"/>
</dbReference>
<dbReference type="InterPro" id="IPR026385">
    <property type="entry name" value="LegC-like"/>
</dbReference>
<gene>
    <name evidence="4" type="ordered locus">SYNW0446</name>
</gene>
<dbReference type="STRING" id="84588.SYNW0446"/>
<dbReference type="PANTHER" id="PTHR30244:SF30">
    <property type="entry name" value="BLR5990 PROTEIN"/>
    <property type="match status" value="1"/>
</dbReference>
<organism evidence="4 5">
    <name type="scientific">Parasynechococcus marenigrum (strain WH8102)</name>
    <dbReference type="NCBI Taxonomy" id="84588"/>
    <lineage>
        <taxon>Bacteria</taxon>
        <taxon>Bacillati</taxon>
        <taxon>Cyanobacteriota</taxon>
        <taxon>Cyanophyceae</taxon>
        <taxon>Synechococcales</taxon>
        <taxon>Prochlorococcaceae</taxon>
        <taxon>Parasynechococcus</taxon>
        <taxon>Parasynechococcus marenigrum</taxon>
    </lineage>
</organism>
<keyword evidence="2 3" id="KW-0663">Pyridoxal phosphate</keyword>
<evidence type="ECO:0000256" key="2">
    <source>
        <dbReference type="PIRSR" id="PIRSR000390-2"/>
    </source>
</evidence>
<proteinExistence type="inferred from homology"/>
<dbReference type="eggNOG" id="COG0399">
    <property type="taxonomic scope" value="Bacteria"/>
</dbReference>
<evidence type="ECO:0000256" key="1">
    <source>
        <dbReference type="PIRSR" id="PIRSR000390-1"/>
    </source>
</evidence>
<reference evidence="4 5" key="1">
    <citation type="journal article" date="2003" name="Nature">
        <title>The genome of a motile marine Synechococcus.</title>
        <authorList>
            <person name="Palenik B."/>
            <person name="Brahamsha B."/>
            <person name="Larimer F."/>
            <person name="Land M."/>
            <person name="Hauser L."/>
            <person name="Chain P."/>
            <person name="Lamerdin J."/>
            <person name="Regala W."/>
            <person name="Allen E.A."/>
            <person name="McCarren J."/>
            <person name="Paulsen I."/>
            <person name="Dufresne A."/>
            <person name="Partensky F."/>
            <person name="Webb E."/>
            <person name="Waterbury J."/>
        </authorList>
    </citation>
    <scope>NUCLEOTIDE SEQUENCE [LARGE SCALE GENOMIC DNA]</scope>
    <source>
        <strain evidence="4 5">WH8102</strain>
    </source>
</reference>
<dbReference type="InterPro" id="IPR000653">
    <property type="entry name" value="DegT/StrS_aminotransferase"/>
</dbReference>
<keyword evidence="5" id="KW-1185">Reference proteome</keyword>
<dbReference type="GO" id="GO:0030170">
    <property type="term" value="F:pyridoxal phosphate binding"/>
    <property type="evidence" value="ECO:0007669"/>
    <property type="project" value="TreeGrafter"/>
</dbReference>
<keyword evidence="4" id="KW-0808">Transferase</keyword>
<evidence type="ECO:0000313" key="5">
    <source>
        <dbReference type="Proteomes" id="UP000001422"/>
    </source>
</evidence>
<dbReference type="KEGG" id="syw:SYNW0446"/>
<dbReference type="RefSeq" id="WP_011127320.1">
    <property type="nucleotide sequence ID" value="NC_005070.1"/>
</dbReference>
<dbReference type="Proteomes" id="UP000001422">
    <property type="component" value="Chromosome"/>
</dbReference>
<dbReference type="GO" id="GO:0008483">
    <property type="term" value="F:transaminase activity"/>
    <property type="evidence" value="ECO:0007669"/>
    <property type="project" value="UniProtKB-KW"/>
</dbReference>
<comment type="similarity">
    <text evidence="3">Belongs to the DegT/DnrJ/EryC1 family.</text>
</comment>
<feature type="modified residue" description="N6-(pyridoxal phosphate)lysine" evidence="2">
    <location>
        <position position="225"/>
    </location>
</feature>
<dbReference type="GO" id="GO:0000271">
    <property type="term" value="P:polysaccharide biosynthetic process"/>
    <property type="evidence" value="ECO:0007669"/>
    <property type="project" value="TreeGrafter"/>
</dbReference>
<protein>
    <submittedName>
        <fullName evidence="4">Aminotransferase (DegT family)</fullName>
    </submittedName>
</protein>
<evidence type="ECO:0000256" key="3">
    <source>
        <dbReference type="RuleBase" id="RU004508"/>
    </source>
</evidence>
<evidence type="ECO:0000313" key="4">
    <source>
        <dbReference type="EMBL" id="CAE06961.1"/>
    </source>
</evidence>
<feature type="active site" description="Proton acceptor" evidence="1">
    <location>
        <position position="225"/>
    </location>
</feature>
<keyword evidence="4" id="KW-0032">Aminotransferase</keyword>